<dbReference type="AlphaFoldDB" id="A0A9P0JMT4"/>
<proteinExistence type="predicted"/>
<name>A0A9P0JMT4_ACAOB</name>
<accession>A0A9P0JMT4</accession>
<dbReference type="OrthoDB" id="6751283at2759"/>
<protein>
    <submittedName>
        <fullName evidence="2">Uncharacterized protein</fullName>
    </submittedName>
</protein>
<keyword evidence="3" id="KW-1185">Reference proteome</keyword>
<sequence length="161" mass="18524">MAKVKLRQKTPQKKVELEIRTERARKNIFKPNIKCATAVVGAVAFLQKTGLVANVRNIKNYIKQRFNKSLNSFKMLPNYLNRGVELGLLKKHGGAYKIEELVIKRKRRMRKPKESHEIHTSERSKHNLSQPNITISDGDRQWSGRGSTRESAPTMSEQTNQ</sequence>
<gene>
    <name evidence="2" type="ORF">ACAOBT_LOCUS2285</name>
</gene>
<feature type="region of interest" description="Disordered" evidence="1">
    <location>
        <begin position="107"/>
        <end position="161"/>
    </location>
</feature>
<feature type="compositionally biased region" description="Basic and acidic residues" evidence="1">
    <location>
        <begin position="112"/>
        <end position="125"/>
    </location>
</feature>
<organism evidence="2 3">
    <name type="scientific">Acanthoscelides obtectus</name>
    <name type="common">Bean weevil</name>
    <name type="synonym">Bruchus obtectus</name>
    <dbReference type="NCBI Taxonomy" id="200917"/>
    <lineage>
        <taxon>Eukaryota</taxon>
        <taxon>Metazoa</taxon>
        <taxon>Ecdysozoa</taxon>
        <taxon>Arthropoda</taxon>
        <taxon>Hexapoda</taxon>
        <taxon>Insecta</taxon>
        <taxon>Pterygota</taxon>
        <taxon>Neoptera</taxon>
        <taxon>Endopterygota</taxon>
        <taxon>Coleoptera</taxon>
        <taxon>Polyphaga</taxon>
        <taxon>Cucujiformia</taxon>
        <taxon>Chrysomeloidea</taxon>
        <taxon>Chrysomelidae</taxon>
        <taxon>Bruchinae</taxon>
        <taxon>Bruchini</taxon>
        <taxon>Acanthoscelides</taxon>
    </lineage>
</organism>
<evidence type="ECO:0000313" key="3">
    <source>
        <dbReference type="Proteomes" id="UP001152888"/>
    </source>
</evidence>
<comment type="caution">
    <text evidence="2">The sequence shown here is derived from an EMBL/GenBank/DDBJ whole genome shotgun (WGS) entry which is preliminary data.</text>
</comment>
<evidence type="ECO:0000256" key="1">
    <source>
        <dbReference type="SAM" id="MobiDB-lite"/>
    </source>
</evidence>
<dbReference type="EMBL" id="CAKOFQ010006672">
    <property type="protein sequence ID" value="CAH1957765.1"/>
    <property type="molecule type" value="Genomic_DNA"/>
</dbReference>
<feature type="compositionally biased region" description="Polar residues" evidence="1">
    <location>
        <begin position="144"/>
        <end position="161"/>
    </location>
</feature>
<dbReference type="Proteomes" id="UP001152888">
    <property type="component" value="Unassembled WGS sequence"/>
</dbReference>
<evidence type="ECO:0000313" key="2">
    <source>
        <dbReference type="EMBL" id="CAH1957765.1"/>
    </source>
</evidence>
<reference evidence="2" key="1">
    <citation type="submission" date="2022-03" db="EMBL/GenBank/DDBJ databases">
        <authorList>
            <person name="Sayadi A."/>
        </authorList>
    </citation>
    <scope>NUCLEOTIDE SEQUENCE</scope>
</reference>